<gene>
    <name evidence="1" type="ORF">V5O48_013156</name>
</gene>
<name>A0ABR3F1A0_9AGAR</name>
<evidence type="ECO:0000313" key="1">
    <source>
        <dbReference type="EMBL" id="KAL0568823.1"/>
    </source>
</evidence>
<evidence type="ECO:0000313" key="2">
    <source>
        <dbReference type="Proteomes" id="UP001465976"/>
    </source>
</evidence>
<keyword evidence="2" id="KW-1185">Reference proteome</keyword>
<dbReference type="EMBL" id="JBAHYK010001252">
    <property type="protein sequence ID" value="KAL0568823.1"/>
    <property type="molecule type" value="Genomic_DNA"/>
</dbReference>
<accession>A0ABR3F1A0</accession>
<sequence length="152" mass="17125">MPHLPDCFGHTCLESLACKQFSIKDPLANVDAPWFKYSRSFEAVALLLSTKVKPWLERVMRDAVQCQTSPEVVHEARIVCEDDVVELYRVATEETCGCPHLLYMVDKDLAACVGLGVHSYKETLKDLTIDTLAGKRKRALSLDDEGRDNKRV</sequence>
<dbReference type="Proteomes" id="UP001465976">
    <property type="component" value="Unassembled WGS sequence"/>
</dbReference>
<proteinExistence type="predicted"/>
<protein>
    <submittedName>
        <fullName evidence="1">Uncharacterized protein</fullName>
    </submittedName>
</protein>
<reference evidence="1 2" key="1">
    <citation type="submission" date="2024-02" db="EMBL/GenBank/DDBJ databases">
        <title>A draft genome for the cacao thread blight pathogen Marasmius crinis-equi.</title>
        <authorList>
            <person name="Cohen S.P."/>
            <person name="Baruah I.K."/>
            <person name="Amoako-Attah I."/>
            <person name="Bukari Y."/>
            <person name="Meinhardt L.W."/>
            <person name="Bailey B.A."/>
        </authorList>
    </citation>
    <scope>NUCLEOTIDE SEQUENCE [LARGE SCALE GENOMIC DNA]</scope>
    <source>
        <strain evidence="1 2">GH-76</strain>
    </source>
</reference>
<comment type="caution">
    <text evidence="1">The sequence shown here is derived from an EMBL/GenBank/DDBJ whole genome shotgun (WGS) entry which is preliminary data.</text>
</comment>
<organism evidence="1 2">
    <name type="scientific">Marasmius crinis-equi</name>
    <dbReference type="NCBI Taxonomy" id="585013"/>
    <lineage>
        <taxon>Eukaryota</taxon>
        <taxon>Fungi</taxon>
        <taxon>Dikarya</taxon>
        <taxon>Basidiomycota</taxon>
        <taxon>Agaricomycotina</taxon>
        <taxon>Agaricomycetes</taxon>
        <taxon>Agaricomycetidae</taxon>
        <taxon>Agaricales</taxon>
        <taxon>Marasmiineae</taxon>
        <taxon>Marasmiaceae</taxon>
        <taxon>Marasmius</taxon>
    </lineage>
</organism>